<dbReference type="AlphaFoldDB" id="A0AAE2ZJI6"/>
<dbReference type="FunFam" id="3.40.50.300:FF:000425">
    <property type="entry name" value="Probable ABC transporter, ATP-binding subunit"/>
    <property type="match status" value="1"/>
</dbReference>
<dbReference type="SMART" id="SM00382">
    <property type="entry name" value="AAA"/>
    <property type="match status" value="1"/>
</dbReference>
<dbReference type="GO" id="GO:0005524">
    <property type="term" value="F:ATP binding"/>
    <property type="evidence" value="ECO:0007669"/>
    <property type="project" value="UniProtKB-KW"/>
</dbReference>
<dbReference type="GO" id="GO:0043190">
    <property type="term" value="C:ATP-binding cassette (ABC) transporter complex"/>
    <property type="evidence" value="ECO:0007669"/>
    <property type="project" value="InterPro"/>
</dbReference>
<keyword evidence="12" id="KW-1185">Reference proteome</keyword>
<keyword evidence="2" id="KW-0813">Transport</keyword>
<keyword evidence="3" id="KW-1003">Cell membrane</keyword>
<dbReference type="GO" id="GO:0015408">
    <property type="term" value="F:ABC-type ferric iron transporter activity"/>
    <property type="evidence" value="ECO:0007669"/>
    <property type="project" value="InterPro"/>
</dbReference>
<dbReference type="PROSITE" id="PS00211">
    <property type="entry name" value="ABC_TRANSPORTER_1"/>
    <property type="match status" value="1"/>
</dbReference>
<evidence type="ECO:0000256" key="7">
    <source>
        <dbReference type="ARBA" id="ARBA00023004"/>
    </source>
</evidence>
<dbReference type="InterPro" id="IPR003439">
    <property type="entry name" value="ABC_transporter-like_ATP-bd"/>
</dbReference>
<keyword evidence="8" id="KW-0406">Ion transport</keyword>
<keyword evidence="9" id="KW-0472">Membrane</keyword>
<evidence type="ECO:0000259" key="10">
    <source>
        <dbReference type="PROSITE" id="PS50893"/>
    </source>
</evidence>
<dbReference type="InterPro" id="IPR003593">
    <property type="entry name" value="AAA+_ATPase"/>
</dbReference>
<gene>
    <name evidence="11" type="ORF">K1W69_00885</name>
</gene>
<accession>A0AAE2ZJI6</accession>
<dbReference type="InterPro" id="IPR050093">
    <property type="entry name" value="ABC_SmlMolc_Importer"/>
</dbReference>
<comment type="similarity">
    <text evidence="1">Belongs to the ABC transporter superfamily.</text>
</comment>
<name>A0AAE2ZJI6_9HYPH</name>
<dbReference type="SUPFAM" id="SSF52540">
    <property type="entry name" value="P-loop containing nucleoside triphosphate hydrolases"/>
    <property type="match status" value="1"/>
</dbReference>
<evidence type="ECO:0000256" key="2">
    <source>
        <dbReference type="ARBA" id="ARBA00022448"/>
    </source>
</evidence>
<dbReference type="PANTHER" id="PTHR42781">
    <property type="entry name" value="SPERMIDINE/PUTRESCINE IMPORT ATP-BINDING PROTEIN POTA"/>
    <property type="match status" value="1"/>
</dbReference>
<keyword evidence="5" id="KW-0547">Nucleotide-binding</keyword>
<sequence length="341" mass="36450">MSVSIRSAVKTFGKHAAVNHVSAEIADGEFFVILGASGCGKTTLLRMIAGLETLDSGEILINGRSVAGPGLHLPPEQRRVGMVFQSYALWPHMTVVDNVAFPVKAAGLGKRKAHDIAARQIEAVSLTGFEERKPSELSGGQRQRVALARCLAGNADTILMDEPLANLDPHLRSSMEEELAAFHKMAGATTLFITHDQREGMALADRIAVMENGRFLQVGAPDDIYRFPESEKVARFIGQSAIVPALYDGNGAAMIAGKTVPVETGDKTGRQARAVIRPADVTVDADGLAASIRTIVYRGGVWEARLTVDGVDEALPLVLDRKAKPGDAVPVTIRSAWLLPD</sequence>
<keyword evidence="7" id="KW-0408">Iron</keyword>
<keyword evidence="4" id="KW-0410">Iron transport</keyword>
<evidence type="ECO:0000256" key="3">
    <source>
        <dbReference type="ARBA" id="ARBA00022475"/>
    </source>
</evidence>
<reference evidence="11" key="1">
    <citation type="submission" date="2021-08" db="EMBL/GenBank/DDBJ databases">
        <title>Hoeflea bacterium WL0058 sp. nov., isolated from the sediment.</title>
        <authorList>
            <person name="Wang L."/>
            <person name="Zhang D."/>
        </authorList>
    </citation>
    <scope>NUCLEOTIDE SEQUENCE</scope>
    <source>
        <strain evidence="11">WL0058</strain>
    </source>
</reference>
<dbReference type="PANTHER" id="PTHR42781:SF4">
    <property type="entry name" value="SPERMIDINE_PUTRESCINE IMPORT ATP-BINDING PROTEIN POTA"/>
    <property type="match status" value="1"/>
</dbReference>
<evidence type="ECO:0000256" key="5">
    <source>
        <dbReference type="ARBA" id="ARBA00022741"/>
    </source>
</evidence>
<dbReference type="CDD" id="cd03259">
    <property type="entry name" value="ABC_Carb_Solutes_like"/>
    <property type="match status" value="1"/>
</dbReference>
<keyword evidence="6 11" id="KW-0067">ATP-binding</keyword>
<evidence type="ECO:0000313" key="11">
    <source>
        <dbReference type="EMBL" id="MBW8635725.1"/>
    </source>
</evidence>
<organism evidence="11 12">
    <name type="scientific">Flavimaribacter sediminis</name>
    <dbReference type="NCBI Taxonomy" id="2865987"/>
    <lineage>
        <taxon>Bacteria</taxon>
        <taxon>Pseudomonadati</taxon>
        <taxon>Pseudomonadota</taxon>
        <taxon>Alphaproteobacteria</taxon>
        <taxon>Hyphomicrobiales</taxon>
        <taxon>Rhizobiaceae</taxon>
        <taxon>Flavimaribacter</taxon>
    </lineage>
</organism>
<dbReference type="GO" id="GO:0015697">
    <property type="term" value="P:quaternary ammonium group transport"/>
    <property type="evidence" value="ECO:0007669"/>
    <property type="project" value="UniProtKB-ARBA"/>
</dbReference>
<dbReference type="SUPFAM" id="SSF50331">
    <property type="entry name" value="MOP-like"/>
    <property type="match status" value="1"/>
</dbReference>
<dbReference type="GO" id="GO:0016887">
    <property type="term" value="F:ATP hydrolysis activity"/>
    <property type="evidence" value="ECO:0007669"/>
    <property type="project" value="InterPro"/>
</dbReference>
<dbReference type="InterPro" id="IPR017871">
    <property type="entry name" value="ABC_transporter-like_CS"/>
</dbReference>
<comment type="caution">
    <text evidence="11">The sequence shown here is derived from an EMBL/GenBank/DDBJ whole genome shotgun (WGS) entry which is preliminary data.</text>
</comment>
<dbReference type="InterPro" id="IPR008995">
    <property type="entry name" value="Mo/tungstate-bd_C_term_dom"/>
</dbReference>
<feature type="domain" description="ABC transporter" evidence="10">
    <location>
        <begin position="3"/>
        <end position="237"/>
    </location>
</feature>
<dbReference type="Proteomes" id="UP001196509">
    <property type="component" value="Unassembled WGS sequence"/>
</dbReference>
<evidence type="ECO:0000313" key="12">
    <source>
        <dbReference type="Proteomes" id="UP001196509"/>
    </source>
</evidence>
<protein>
    <submittedName>
        <fullName evidence="11">ABC transporter ATP-binding protein</fullName>
    </submittedName>
</protein>
<dbReference type="InterPro" id="IPR027417">
    <property type="entry name" value="P-loop_NTPase"/>
</dbReference>
<proteinExistence type="inferred from homology"/>
<dbReference type="Gene3D" id="3.40.50.300">
    <property type="entry name" value="P-loop containing nucleotide triphosphate hydrolases"/>
    <property type="match status" value="1"/>
</dbReference>
<dbReference type="EMBL" id="JAICBX010000001">
    <property type="protein sequence ID" value="MBW8635725.1"/>
    <property type="molecule type" value="Genomic_DNA"/>
</dbReference>
<dbReference type="InterPro" id="IPR015853">
    <property type="entry name" value="ABC_transpr_FbpC"/>
</dbReference>
<evidence type="ECO:0000256" key="4">
    <source>
        <dbReference type="ARBA" id="ARBA00022496"/>
    </source>
</evidence>
<evidence type="ECO:0000256" key="6">
    <source>
        <dbReference type="ARBA" id="ARBA00022840"/>
    </source>
</evidence>
<evidence type="ECO:0000256" key="1">
    <source>
        <dbReference type="ARBA" id="ARBA00005417"/>
    </source>
</evidence>
<evidence type="ECO:0000256" key="8">
    <source>
        <dbReference type="ARBA" id="ARBA00023065"/>
    </source>
</evidence>
<dbReference type="PROSITE" id="PS50893">
    <property type="entry name" value="ABC_TRANSPORTER_2"/>
    <property type="match status" value="1"/>
</dbReference>
<dbReference type="Pfam" id="PF00005">
    <property type="entry name" value="ABC_tran"/>
    <property type="match status" value="1"/>
</dbReference>
<evidence type="ECO:0000256" key="9">
    <source>
        <dbReference type="ARBA" id="ARBA00023136"/>
    </source>
</evidence>
<dbReference type="RefSeq" id="WP_220226446.1">
    <property type="nucleotide sequence ID" value="NZ_JAICBX010000001.1"/>
</dbReference>